<evidence type="ECO:0000313" key="3">
    <source>
        <dbReference type="Proteomes" id="UP000274504"/>
    </source>
</evidence>
<reference evidence="4" key="1">
    <citation type="submission" date="2017-02" db="UniProtKB">
        <authorList>
            <consortium name="WormBaseParasite"/>
        </authorList>
    </citation>
    <scope>IDENTIFICATION</scope>
</reference>
<evidence type="ECO:0000256" key="1">
    <source>
        <dbReference type="SAM" id="MobiDB-lite"/>
    </source>
</evidence>
<evidence type="ECO:0000313" key="4">
    <source>
        <dbReference type="WBParaSite" id="HDID_0000944701-mRNA-1"/>
    </source>
</evidence>
<dbReference type="Proteomes" id="UP000274504">
    <property type="component" value="Unassembled WGS sequence"/>
</dbReference>
<name>A0A0R3SV68_HYMDI</name>
<sequence length="156" mass="17542">MNARQTVNVDAEADANAYVETLQTIVVKGLTPNSTIIRQISEAVTLKMPICGEHRYHRDCLIEVVAARAATRMATKKASLRIFYKQLGEGGPEQQGSINSDEAELRNVNAAPRRKRNLPDTYPRTYECGKSRERMQLMSTRCRNPSSFYSYLAAKT</sequence>
<proteinExistence type="predicted"/>
<evidence type="ECO:0000313" key="2">
    <source>
        <dbReference type="EMBL" id="VDL61767.1"/>
    </source>
</evidence>
<dbReference type="WBParaSite" id="HDID_0000944701-mRNA-1">
    <property type="protein sequence ID" value="HDID_0000944701-mRNA-1"/>
    <property type="gene ID" value="HDID_0000944701"/>
</dbReference>
<dbReference type="AlphaFoldDB" id="A0A0R3SV68"/>
<organism evidence="4">
    <name type="scientific">Hymenolepis diminuta</name>
    <name type="common">Rat tapeworm</name>
    <dbReference type="NCBI Taxonomy" id="6216"/>
    <lineage>
        <taxon>Eukaryota</taxon>
        <taxon>Metazoa</taxon>
        <taxon>Spiralia</taxon>
        <taxon>Lophotrochozoa</taxon>
        <taxon>Platyhelminthes</taxon>
        <taxon>Cestoda</taxon>
        <taxon>Eucestoda</taxon>
        <taxon>Cyclophyllidea</taxon>
        <taxon>Hymenolepididae</taxon>
        <taxon>Hymenolepis</taxon>
    </lineage>
</organism>
<dbReference type="EMBL" id="UYSG01011294">
    <property type="protein sequence ID" value="VDL61767.1"/>
    <property type="molecule type" value="Genomic_DNA"/>
</dbReference>
<reference evidence="2 3" key="2">
    <citation type="submission" date="2018-11" db="EMBL/GenBank/DDBJ databases">
        <authorList>
            <consortium name="Pathogen Informatics"/>
        </authorList>
    </citation>
    <scope>NUCLEOTIDE SEQUENCE [LARGE SCALE GENOMIC DNA]</scope>
</reference>
<protein>
    <submittedName>
        <fullName evidence="4">Retrotransposon protein</fullName>
    </submittedName>
</protein>
<gene>
    <name evidence="2" type="ORF">HDID_LOCUS9445</name>
</gene>
<accession>A0A0R3SV68</accession>
<feature type="region of interest" description="Disordered" evidence="1">
    <location>
        <begin position="90"/>
        <end position="125"/>
    </location>
</feature>